<gene>
    <name evidence="1" type="ORF">M2127_000989</name>
</gene>
<accession>A0AA43S6C7</accession>
<dbReference type="Gene3D" id="3.40.50.1820">
    <property type="entry name" value="alpha/beta hydrolase"/>
    <property type="match status" value="1"/>
</dbReference>
<reference evidence="1" key="1">
    <citation type="submission" date="2023-04" db="EMBL/GenBank/DDBJ databases">
        <title>Genome Encyclopedia of Bacteria and Archaea VI: Functional Genomics of Type Strains.</title>
        <authorList>
            <person name="Whitman W."/>
        </authorList>
    </citation>
    <scope>NUCLEOTIDE SEQUENCE</scope>
    <source>
        <strain evidence="1">Enz.4-51</strain>
    </source>
</reference>
<dbReference type="InterPro" id="IPR029058">
    <property type="entry name" value="AB_hydrolase_fold"/>
</dbReference>
<keyword evidence="2" id="KW-1185">Reference proteome</keyword>
<dbReference type="RefSeq" id="WP_076023269.1">
    <property type="nucleotide sequence ID" value="NZ_JARXXW010000006.1"/>
</dbReference>
<proteinExistence type="predicted"/>
<dbReference type="SUPFAM" id="SSF53474">
    <property type="entry name" value="alpha/beta-Hydrolases"/>
    <property type="match status" value="1"/>
</dbReference>
<sequence length="223" mass="24586">MDPSAFYKGEFGSSFVDCQIIPGDPPPLFAAHKQAQVPFIIGTNSWDSSFLVPGQPPVYVLLKKLHEDPKTIAKLYAKVKDRCILSSDIQGDMIYRASTKMLAGSMKGIAPAYAYYFDYLSKNIRVSHPGAAHTFEIPYVFGSLALMPQTPSQPESGADQCGLIAHATADLKKGIWSTYWYPSMGKNSPQDQAMSEKLLKAGRHLQKLVIPVWMDKLIGQSTI</sequence>
<comment type="caution">
    <text evidence="1">The sequence shown here is derived from an EMBL/GenBank/DDBJ whole genome shotgun (WGS) entry which is preliminary data.</text>
</comment>
<evidence type="ECO:0000313" key="2">
    <source>
        <dbReference type="Proteomes" id="UP001161160"/>
    </source>
</evidence>
<dbReference type="AlphaFoldDB" id="A0AA43S6C7"/>
<evidence type="ECO:0000313" key="1">
    <source>
        <dbReference type="EMBL" id="MDH6503696.1"/>
    </source>
</evidence>
<protein>
    <submittedName>
        <fullName evidence="1">Carboxylesterase type B</fullName>
    </submittedName>
</protein>
<dbReference type="EMBL" id="JARXYA010000004">
    <property type="protein sequence ID" value="MDH6503696.1"/>
    <property type="molecule type" value="Genomic_DNA"/>
</dbReference>
<organism evidence="1 2">
    <name type="scientific">Polynucleobacter sphagniphilus</name>
    <dbReference type="NCBI Taxonomy" id="1743169"/>
    <lineage>
        <taxon>Bacteria</taxon>
        <taxon>Pseudomonadati</taxon>
        <taxon>Pseudomonadota</taxon>
        <taxon>Betaproteobacteria</taxon>
        <taxon>Burkholderiales</taxon>
        <taxon>Burkholderiaceae</taxon>
        <taxon>Polynucleobacter</taxon>
    </lineage>
</organism>
<name>A0AA43S6C7_9BURK</name>
<dbReference type="Proteomes" id="UP001161160">
    <property type="component" value="Unassembled WGS sequence"/>
</dbReference>